<dbReference type="PANTHER" id="PTHR36985:SF1">
    <property type="entry name" value="TRANSLOCATION AND ASSEMBLY MODULE SUBUNIT TAMB"/>
    <property type="match status" value="1"/>
</dbReference>
<dbReference type="GO" id="GO:0005886">
    <property type="term" value="C:plasma membrane"/>
    <property type="evidence" value="ECO:0007669"/>
    <property type="project" value="InterPro"/>
</dbReference>
<dbReference type="Pfam" id="PF04357">
    <property type="entry name" value="TamB"/>
    <property type="match status" value="1"/>
</dbReference>
<gene>
    <name evidence="6" type="ORF">C6N40_10905</name>
</gene>
<dbReference type="EMBL" id="PVLF01000018">
    <property type="protein sequence ID" value="PRH81727.1"/>
    <property type="molecule type" value="Genomic_DNA"/>
</dbReference>
<protein>
    <submittedName>
        <fullName evidence="6">Pathogenicity protein</fullName>
    </submittedName>
</protein>
<evidence type="ECO:0000313" key="7">
    <source>
        <dbReference type="Proteomes" id="UP000241736"/>
    </source>
</evidence>
<evidence type="ECO:0000256" key="3">
    <source>
        <dbReference type="ARBA" id="ARBA00022989"/>
    </source>
</evidence>
<comment type="caution">
    <text evidence="6">The sequence shown here is derived from an EMBL/GenBank/DDBJ whole genome shotgun (WGS) entry which is preliminary data.</text>
</comment>
<sequence length="1249" mass="131324">MNAPAAPRSRLRRWSLRLGAAGFALGALLGAVLAWLLLSAGGRDTLLAQITARLPEGALQWERAEGALRGPLVLHGVRYAQDGVELRARRLMLDPDLLPLLGRRLQLDALELDDAVLVLPEARDEPFSPPEWPGVLPRIPLPLDIRSARVDVAGLEVMRGEEALLALDTLAARGLHLVDEGFTLTSLDASGTPGHLQLKGEYRPARDYRSALTARWSRPATDDSPAAALQASVQGRLQDLRIEASGELPGRSQLAASVQGDADAPRWSLQAGSQGLAPALLGLAPGEHLAFELKAEGTGGEAGLSGRLARGETTVQLAPSRVSVVDDRLRLDPLDLVLDGGALRVTGELTLDDTLPFDLRARTDALQLPSDDPAAPAVVARGEARVQGVADDWSLDAAATLARDGEQATITLAGQGDREQLQLARLQADTPGGGLQGSGALRWASATELRLDARLQALDPGYFLPGYPGRLDGELALQATQDEAGQWRGQLRLPTLSGQLRQRPLLARADLRFAPGGGDGEASIRLGDSELDARGRFGDVHDFELTMSPLALSDLAAGAAGRLEGRLRVRGPAASPGISADLRGQALAWDDQEAASLTLRGDLPARGEGGELTLRAAGLSLSGLQADELALDARGSRARLELQAQAHGPHGRMALAGTLAQSGGDAVGTLSQLLVEPAVGPRLALQAPADFRVGPARLQLARACLRAGDTEGRLCVQAEGSALDVGGDALPLALAAPWLPADEGVPLTLDGTVSLQAALRRDGDGQWRGDGRLASARGALRLDPESRRDLFGYENLVATLLLDGSGLGVNLEAALAEGGRLSGRLQRGTGDDPALDGELRLDARELSFLELFSEDLAAPRGRLAGQLQLAGRESAPVLSGQARLAGFAAELPALGLKLAEGDFEFDGPPEGLARLSGSLRSGEGRLRVDGSLDLRDPQAPLQLTLEGERVTFASTPELYLIASPKLSLAYAQSVLRVRGQVDVPEARVDLELLDGSASVSPDVVVLDPVDPDRGPPLPTDLDVRVSLGDEVKLRGFGLDGRMGGALTLRQRPDRAATASGTLDVTGSYRAYGQALDIRRARLSYTDSAFDNPGLDIRAERKFDEVTVGVQVRGTARRPETTVTSAPAMDTSEALSWLVFGRPLRSTSGAESQQLDAAAMALGAGGNLVAQQIGARLGLDEAGVAESRNLGGAALTVGKYLSPRLFISYGVSLVGTGQVVTLKYLLARGFDISVESGNENAASLNWRHER</sequence>
<keyword evidence="7" id="KW-1185">Reference proteome</keyword>
<evidence type="ECO:0000256" key="1">
    <source>
        <dbReference type="ARBA" id="ARBA00004167"/>
    </source>
</evidence>
<dbReference type="Proteomes" id="UP000241736">
    <property type="component" value="Unassembled WGS sequence"/>
</dbReference>
<evidence type="ECO:0000256" key="4">
    <source>
        <dbReference type="ARBA" id="ARBA00023136"/>
    </source>
</evidence>
<keyword evidence="4" id="KW-0472">Membrane</keyword>
<evidence type="ECO:0000259" key="5">
    <source>
        <dbReference type="Pfam" id="PF04357"/>
    </source>
</evidence>
<dbReference type="GO" id="GO:0009306">
    <property type="term" value="P:protein secretion"/>
    <property type="evidence" value="ECO:0007669"/>
    <property type="project" value="InterPro"/>
</dbReference>
<keyword evidence="2" id="KW-0812">Transmembrane</keyword>
<keyword evidence="3" id="KW-1133">Transmembrane helix</keyword>
<feature type="domain" description="Translocation and assembly module TamB C-terminal" evidence="5">
    <location>
        <begin position="921"/>
        <end position="1248"/>
    </location>
</feature>
<evidence type="ECO:0000256" key="2">
    <source>
        <dbReference type="ARBA" id="ARBA00022692"/>
    </source>
</evidence>
<dbReference type="GO" id="GO:0097347">
    <property type="term" value="C:TAM protein secretion complex"/>
    <property type="evidence" value="ECO:0007669"/>
    <property type="project" value="TreeGrafter"/>
</dbReference>
<accession>A0A2P6M6V0</accession>
<evidence type="ECO:0000313" key="6">
    <source>
        <dbReference type="EMBL" id="PRH81727.1"/>
    </source>
</evidence>
<dbReference type="PANTHER" id="PTHR36985">
    <property type="entry name" value="TRANSLOCATION AND ASSEMBLY MODULE SUBUNIT TAMB"/>
    <property type="match status" value="1"/>
</dbReference>
<reference evidence="6 7" key="1">
    <citation type="submission" date="2018-03" db="EMBL/GenBank/DDBJ databases">
        <title>Arenimonas caeni sp. nov., isolated from activated sludge.</title>
        <authorList>
            <person name="Liu H."/>
        </authorList>
    </citation>
    <scope>NUCLEOTIDE SEQUENCE [LARGE SCALE GENOMIC DNA]</scope>
    <source>
        <strain evidence="7">z29</strain>
    </source>
</reference>
<organism evidence="6 7">
    <name type="scientific">Arenimonas caeni</name>
    <dbReference type="NCBI Taxonomy" id="2058085"/>
    <lineage>
        <taxon>Bacteria</taxon>
        <taxon>Pseudomonadati</taxon>
        <taxon>Pseudomonadota</taxon>
        <taxon>Gammaproteobacteria</taxon>
        <taxon>Lysobacterales</taxon>
        <taxon>Lysobacteraceae</taxon>
        <taxon>Arenimonas</taxon>
    </lineage>
</organism>
<comment type="subcellular location">
    <subcellularLocation>
        <location evidence="1">Membrane</location>
        <topology evidence="1">Single-pass membrane protein</topology>
    </subcellularLocation>
</comment>
<dbReference type="OrthoDB" id="5555605at2"/>
<dbReference type="RefSeq" id="WP_106991058.1">
    <property type="nucleotide sequence ID" value="NZ_KZ679095.1"/>
</dbReference>
<dbReference type="InterPro" id="IPR007452">
    <property type="entry name" value="TamB_C"/>
</dbReference>
<dbReference type="AlphaFoldDB" id="A0A2P6M6V0"/>
<proteinExistence type="predicted"/>
<name>A0A2P6M6V0_9GAMM</name>